<keyword evidence="2" id="KW-1185">Reference proteome</keyword>
<dbReference type="EMBL" id="LFYR01000081">
    <property type="protein sequence ID" value="KMZ76095.1"/>
    <property type="molecule type" value="Genomic_DNA"/>
</dbReference>
<evidence type="ECO:0000313" key="2">
    <source>
        <dbReference type="Proteomes" id="UP000036987"/>
    </source>
</evidence>
<sequence length="66" mass="7591">MAHAYYADFALPKLVADFGSLELSLQLMVEHSQISCTLEIFKCILCVTWLSFQTNSLMLSHFVFMR</sequence>
<organism evidence="1 2">
    <name type="scientific">Zostera marina</name>
    <name type="common">Eelgrass</name>
    <dbReference type="NCBI Taxonomy" id="29655"/>
    <lineage>
        <taxon>Eukaryota</taxon>
        <taxon>Viridiplantae</taxon>
        <taxon>Streptophyta</taxon>
        <taxon>Embryophyta</taxon>
        <taxon>Tracheophyta</taxon>
        <taxon>Spermatophyta</taxon>
        <taxon>Magnoliopsida</taxon>
        <taxon>Liliopsida</taxon>
        <taxon>Zosteraceae</taxon>
        <taxon>Zostera</taxon>
    </lineage>
</organism>
<evidence type="ECO:0000313" key="1">
    <source>
        <dbReference type="EMBL" id="KMZ76095.1"/>
    </source>
</evidence>
<gene>
    <name evidence="1" type="ORF">ZOSMA_1071G00010</name>
</gene>
<comment type="caution">
    <text evidence="1">The sequence shown here is derived from an EMBL/GenBank/DDBJ whole genome shotgun (WGS) entry which is preliminary data.</text>
</comment>
<reference evidence="2" key="1">
    <citation type="journal article" date="2016" name="Nature">
        <title>The genome of the seagrass Zostera marina reveals angiosperm adaptation to the sea.</title>
        <authorList>
            <person name="Olsen J.L."/>
            <person name="Rouze P."/>
            <person name="Verhelst B."/>
            <person name="Lin Y.-C."/>
            <person name="Bayer T."/>
            <person name="Collen J."/>
            <person name="Dattolo E."/>
            <person name="De Paoli E."/>
            <person name="Dittami S."/>
            <person name="Maumus F."/>
            <person name="Michel G."/>
            <person name="Kersting A."/>
            <person name="Lauritano C."/>
            <person name="Lohaus R."/>
            <person name="Toepel M."/>
            <person name="Tonon T."/>
            <person name="Vanneste K."/>
            <person name="Amirebrahimi M."/>
            <person name="Brakel J."/>
            <person name="Bostroem C."/>
            <person name="Chovatia M."/>
            <person name="Grimwood J."/>
            <person name="Jenkins J.W."/>
            <person name="Jueterbock A."/>
            <person name="Mraz A."/>
            <person name="Stam W.T."/>
            <person name="Tice H."/>
            <person name="Bornberg-Bauer E."/>
            <person name="Green P.J."/>
            <person name="Pearson G.A."/>
            <person name="Procaccini G."/>
            <person name="Duarte C.M."/>
            <person name="Schmutz J."/>
            <person name="Reusch T.B.H."/>
            <person name="Van de Peer Y."/>
        </authorList>
    </citation>
    <scope>NUCLEOTIDE SEQUENCE [LARGE SCALE GENOMIC DNA]</scope>
    <source>
        <strain evidence="2">cv. Finnish</strain>
    </source>
</reference>
<protein>
    <submittedName>
        <fullName evidence="1">Uncharacterized protein</fullName>
    </submittedName>
</protein>
<accession>A0A0K9Q605</accession>
<name>A0A0K9Q605_ZOSMR</name>
<dbReference type="AlphaFoldDB" id="A0A0K9Q605"/>
<proteinExistence type="predicted"/>
<dbReference type="Proteomes" id="UP000036987">
    <property type="component" value="Unassembled WGS sequence"/>
</dbReference>